<dbReference type="STRING" id="139825.A0A401H166"/>
<dbReference type="InParanoid" id="A0A401H166"/>
<proteinExistence type="predicted"/>
<sequence>MLRFNNTPSSMQISLLKYRASSRSTKRRRSLCLATAGLVLFYPENPQASAGFFPPWREGGRGKYAGHPIAIFGGSSSVGQFDTQNATYQVLAPHGKLLLVLGDQVDPALKANGGDKKINVFGNTNVPANRQAGQYLYGQLTALLEGGAIEVHVCHLGWRIEVDASLWCSLE</sequence>
<gene>
    <name evidence="1" type="ORF">SCP_1203720</name>
</gene>
<evidence type="ECO:0000313" key="1">
    <source>
        <dbReference type="EMBL" id="GBE88142.1"/>
    </source>
</evidence>
<dbReference type="RefSeq" id="XP_027619055.1">
    <property type="nucleotide sequence ID" value="XM_027763254.1"/>
</dbReference>
<dbReference type="EMBL" id="BFAD01000012">
    <property type="protein sequence ID" value="GBE88142.1"/>
    <property type="molecule type" value="Genomic_DNA"/>
</dbReference>
<reference evidence="1 2" key="1">
    <citation type="journal article" date="2018" name="Sci. Rep.">
        <title>Genome sequence of the cauliflower mushroom Sparassis crispa (Hanabiratake) and its association with beneficial usage.</title>
        <authorList>
            <person name="Kiyama R."/>
            <person name="Furutani Y."/>
            <person name="Kawaguchi K."/>
            <person name="Nakanishi T."/>
        </authorList>
    </citation>
    <scope>NUCLEOTIDE SEQUENCE [LARGE SCALE GENOMIC DNA]</scope>
</reference>
<name>A0A401H166_9APHY</name>
<comment type="caution">
    <text evidence="1">The sequence shown here is derived from an EMBL/GenBank/DDBJ whole genome shotgun (WGS) entry which is preliminary data.</text>
</comment>
<protein>
    <submittedName>
        <fullName evidence="1">Uncharacterized protein</fullName>
    </submittedName>
</protein>
<accession>A0A401H166</accession>
<dbReference type="GeneID" id="38785059"/>
<dbReference type="OrthoDB" id="3233595at2759"/>
<keyword evidence="2" id="KW-1185">Reference proteome</keyword>
<dbReference type="Proteomes" id="UP000287166">
    <property type="component" value="Unassembled WGS sequence"/>
</dbReference>
<organism evidence="1 2">
    <name type="scientific">Sparassis crispa</name>
    <dbReference type="NCBI Taxonomy" id="139825"/>
    <lineage>
        <taxon>Eukaryota</taxon>
        <taxon>Fungi</taxon>
        <taxon>Dikarya</taxon>
        <taxon>Basidiomycota</taxon>
        <taxon>Agaricomycotina</taxon>
        <taxon>Agaricomycetes</taxon>
        <taxon>Polyporales</taxon>
        <taxon>Sparassidaceae</taxon>
        <taxon>Sparassis</taxon>
    </lineage>
</organism>
<evidence type="ECO:0000313" key="2">
    <source>
        <dbReference type="Proteomes" id="UP000287166"/>
    </source>
</evidence>
<dbReference type="AlphaFoldDB" id="A0A401H166"/>